<accession>A0A3P7X2B0</accession>
<organism evidence="1 2">
    <name type="scientific">Brugia timori</name>
    <dbReference type="NCBI Taxonomy" id="42155"/>
    <lineage>
        <taxon>Eukaryota</taxon>
        <taxon>Metazoa</taxon>
        <taxon>Ecdysozoa</taxon>
        <taxon>Nematoda</taxon>
        <taxon>Chromadorea</taxon>
        <taxon>Rhabditida</taxon>
        <taxon>Spirurina</taxon>
        <taxon>Spiruromorpha</taxon>
        <taxon>Filarioidea</taxon>
        <taxon>Onchocercidae</taxon>
        <taxon>Brugia</taxon>
    </lineage>
</organism>
<proteinExistence type="predicted"/>
<dbReference type="EMBL" id="UZAG01015903">
    <property type="protein sequence ID" value="VDO24168.1"/>
    <property type="molecule type" value="Genomic_DNA"/>
</dbReference>
<evidence type="ECO:0000313" key="1">
    <source>
        <dbReference type="EMBL" id="VDO24168.1"/>
    </source>
</evidence>
<reference evidence="1 2" key="1">
    <citation type="submission" date="2018-11" db="EMBL/GenBank/DDBJ databases">
        <authorList>
            <consortium name="Pathogen Informatics"/>
        </authorList>
    </citation>
    <scope>NUCLEOTIDE SEQUENCE [LARGE SCALE GENOMIC DNA]</scope>
</reference>
<sequence length="61" mass="6861">MTENALHERPPKPTEIISEISTNNLCISAVASNRNADSPNNPKQQKTFLAFVVDHIQLFLR</sequence>
<dbReference type="AlphaFoldDB" id="A0A3P7X2B0"/>
<protein>
    <submittedName>
        <fullName evidence="1">Uncharacterized protein</fullName>
    </submittedName>
</protein>
<evidence type="ECO:0000313" key="2">
    <source>
        <dbReference type="Proteomes" id="UP000280834"/>
    </source>
</evidence>
<name>A0A3P7X2B0_9BILA</name>
<dbReference type="Proteomes" id="UP000280834">
    <property type="component" value="Unassembled WGS sequence"/>
</dbReference>
<keyword evidence="2" id="KW-1185">Reference proteome</keyword>
<gene>
    <name evidence="1" type="ORF">BTMF_LOCUS7341</name>
</gene>